<dbReference type="InterPro" id="IPR047089">
    <property type="entry name" value="Asp-tRNA-ligase_1_N"/>
</dbReference>
<feature type="binding site" evidence="8">
    <location>
        <position position="225"/>
    </location>
    <ligand>
        <name>L-aspartate</name>
        <dbReference type="ChEBI" id="CHEBI:29991"/>
    </ligand>
</feature>
<dbReference type="InterPro" id="IPR004524">
    <property type="entry name" value="Asp-tRNA-ligase_1"/>
</dbReference>
<reference evidence="10 11" key="1">
    <citation type="journal article" date="2015" name="Int. J. Syst. Evol. Microbiol.">
        <title>Novibacillus thermophilus gen. nov., sp. nov., a Gram-staining-negative and moderately thermophilic member of the family Thermoactinomycetaceae.</title>
        <authorList>
            <person name="Yang G."/>
            <person name="Chen J."/>
            <person name="Zhou S."/>
        </authorList>
    </citation>
    <scope>NUCLEOTIDE SEQUENCE [LARGE SCALE GENOMIC DNA]</scope>
    <source>
        <strain evidence="10 11">SG-1</strain>
    </source>
</reference>
<dbReference type="Gene3D" id="3.30.1360.30">
    <property type="entry name" value="GAD-like domain"/>
    <property type="match status" value="1"/>
</dbReference>
<keyword evidence="5 8" id="KW-0067">ATP-binding</keyword>
<comment type="catalytic activity">
    <reaction evidence="8">
        <text>tRNA(Asp) + L-aspartate + ATP = L-aspartyl-tRNA(Asp) + AMP + diphosphate</text>
        <dbReference type="Rhea" id="RHEA:19649"/>
        <dbReference type="Rhea" id="RHEA-COMP:9660"/>
        <dbReference type="Rhea" id="RHEA-COMP:9678"/>
        <dbReference type="ChEBI" id="CHEBI:29991"/>
        <dbReference type="ChEBI" id="CHEBI:30616"/>
        <dbReference type="ChEBI" id="CHEBI:33019"/>
        <dbReference type="ChEBI" id="CHEBI:78442"/>
        <dbReference type="ChEBI" id="CHEBI:78516"/>
        <dbReference type="ChEBI" id="CHEBI:456215"/>
        <dbReference type="EC" id="6.1.1.12"/>
    </reaction>
</comment>
<keyword evidence="2 8" id="KW-0963">Cytoplasm</keyword>
<dbReference type="InterPro" id="IPR045864">
    <property type="entry name" value="aa-tRNA-synth_II/BPL/LPL"/>
</dbReference>
<dbReference type="Gene3D" id="3.30.930.10">
    <property type="entry name" value="Bira Bifunctional Protein, Domain 2"/>
    <property type="match status" value="1"/>
</dbReference>
<comment type="similarity">
    <text evidence="1 8">Belongs to the class-II aminoacyl-tRNA synthetase family. Type 1 subfamily.</text>
</comment>
<dbReference type="GO" id="GO:0003676">
    <property type="term" value="F:nucleic acid binding"/>
    <property type="evidence" value="ECO:0007669"/>
    <property type="project" value="InterPro"/>
</dbReference>
<feature type="binding site" evidence="8">
    <location>
        <begin position="225"/>
        <end position="227"/>
    </location>
    <ligand>
        <name>ATP</name>
        <dbReference type="ChEBI" id="CHEBI:30616"/>
    </ligand>
</feature>
<dbReference type="EC" id="6.1.1.12" evidence="8"/>
<evidence type="ECO:0000256" key="6">
    <source>
        <dbReference type="ARBA" id="ARBA00022917"/>
    </source>
</evidence>
<keyword evidence="3 8" id="KW-0436">Ligase</keyword>
<feature type="binding site" evidence="8">
    <location>
        <position position="452"/>
    </location>
    <ligand>
        <name>L-aspartate</name>
        <dbReference type="ChEBI" id="CHEBI:29991"/>
    </ligand>
</feature>
<dbReference type="OrthoDB" id="9802326at2"/>
<dbReference type="Pfam" id="PF01336">
    <property type="entry name" value="tRNA_anti-codon"/>
    <property type="match status" value="1"/>
</dbReference>
<dbReference type="KEGG" id="ntr:B0W44_05030"/>
<dbReference type="SUPFAM" id="SSF55261">
    <property type="entry name" value="GAD domain-like"/>
    <property type="match status" value="1"/>
</dbReference>
<evidence type="ECO:0000256" key="4">
    <source>
        <dbReference type="ARBA" id="ARBA00022741"/>
    </source>
</evidence>
<dbReference type="InterPro" id="IPR029351">
    <property type="entry name" value="GAD_dom"/>
</dbReference>
<dbReference type="CDD" id="cd04317">
    <property type="entry name" value="EcAspRS_like_N"/>
    <property type="match status" value="1"/>
</dbReference>
<dbReference type="Proteomes" id="UP000188603">
    <property type="component" value="Chromosome"/>
</dbReference>
<dbReference type="PANTHER" id="PTHR22594:SF5">
    <property type="entry name" value="ASPARTATE--TRNA LIGASE, MITOCHONDRIAL"/>
    <property type="match status" value="1"/>
</dbReference>
<dbReference type="CDD" id="cd00777">
    <property type="entry name" value="AspRS_core"/>
    <property type="match status" value="1"/>
</dbReference>
<dbReference type="NCBIfam" id="NF001750">
    <property type="entry name" value="PRK00476.1"/>
    <property type="match status" value="1"/>
</dbReference>
<keyword evidence="11" id="KW-1185">Reference proteome</keyword>
<proteinExistence type="inferred from homology"/>
<comment type="subcellular location">
    <subcellularLocation>
        <location evidence="8">Cytoplasm</location>
    </subcellularLocation>
</comment>
<keyword evidence="7 8" id="KW-0030">Aminoacyl-tRNA synthetase</keyword>
<evidence type="ECO:0000259" key="9">
    <source>
        <dbReference type="PROSITE" id="PS50862"/>
    </source>
</evidence>
<dbReference type="Gene3D" id="2.40.50.140">
    <property type="entry name" value="Nucleic acid-binding proteins"/>
    <property type="match status" value="1"/>
</dbReference>
<gene>
    <name evidence="8" type="primary">aspS</name>
    <name evidence="10" type="ORF">B0W44_05030</name>
</gene>
<dbReference type="GO" id="GO:0005737">
    <property type="term" value="C:cytoplasm"/>
    <property type="evidence" value="ECO:0007669"/>
    <property type="project" value="UniProtKB-SubCell"/>
</dbReference>
<dbReference type="InterPro" id="IPR012340">
    <property type="entry name" value="NA-bd_OB-fold"/>
</dbReference>
<dbReference type="InterPro" id="IPR006195">
    <property type="entry name" value="aa-tRNA-synth_II"/>
</dbReference>
<keyword evidence="4 8" id="KW-0547">Nucleotide-binding</keyword>
<dbReference type="PRINTS" id="PR01042">
    <property type="entry name" value="TRNASYNTHASP"/>
</dbReference>
<evidence type="ECO:0000256" key="2">
    <source>
        <dbReference type="ARBA" id="ARBA00022490"/>
    </source>
</evidence>
<feature type="binding site" evidence="8">
    <location>
        <position position="179"/>
    </location>
    <ligand>
        <name>L-aspartate</name>
        <dbReference type="ChEBI" id="CHEBI:29991"/>
    </ligand>
</feature>
<protein>
    <recommendedName>
        <fullName evidence="8">Aspartate--tRNA ligase</fullName>
        <ecNumber evidence="8">6.1.1.12</ecNumber>
    </recommendedName>
    <alternativeName>
        <fullName evidence="8">Aspartyl-tRNA synthetase</fullName>
        <shortName evidence="8">AspRS</shortName>
    </alternativeName>
</protein>
<name>A0A1U9K5D2_9BACL</name>
<evidence type="ECO:0000313" key="11">
    <source>
        <dbReference type="Proteomes" id="UP000188603"/>
    </source>
</evidence>
<comment type="subunit">
    <text evidence="8">Homodimer.</text>
</comment>
<dbReference type="EMBL" id="CP019699">
    <property type="protein sequence ID" value="AQS55236.1"/>
    <property type="molecule type" value="Genomic_DNA"/>
</dbReference>
<dbReference type="InterPro" id="IPR047090">
    <property type="entry name" value="AspRS_core"/>
</dbReference>
<feature type="binding site" evidence="8">
    <location>
        <begin position="538"/>
        <end position="541"/>
    </location>
    <ligand>
        <name>ATP</name>
        <dbReference type="ChEBI" id="CHEBI:30616"/>
    </ligand>
</feature>
<dbReference type="AlphaFoldDB" id="A0A1U9K5D2"/>
<evidence type="ECO:0000256" key="1">
    <source>
        <dbReference type="ARBA" id="ARBA00006303"/>
    </source>
</evidence>
<organism evidence="10 11">
    <name type="scientific">Novibacillus thermophilus</name>
    <dbReference type="NCBI Taxonomy" id="1471761"/>
    <lineage>
        <taxon>Bacteria</taxon>
        <taxon>Bacillati</taxon>
        <taxon>Bacillota</taxon>
        <taxon>Bacilli</taxon>
        <taxon>Bacillales</taxon>
        <taxon>Thermoactinomycetaceae</taxon>
        <taxon>Novibacillus</taxon>
    </lineage>
</organism>
<dbReference type="STRING" id="1471761.B0W44_05030"/>
<dbReference type="InterPro" id="IPR002312">
    <property type="entry name" value="Asp/Asn-tRNA-synth_IIb"/>
</dbReference>
<sequence length="595" mass="67632">MAYLHRTHCCGELRTEQVGERVRLNGWVHNRRDLGGVIFLDVRDRSGIVQVVCNPEFSEEAADLADKLRNEYVVAIEGEVVERDPDTVNPNLPTGKIEVRATTIQLLSRAKTPPFSINQPNADVDETVRLKYRYLDLRRDAMQRTFKIRHKATQVIRRFLDAHGYLELETPMLTRSTPEGARDYLVPSRIHEGAFYALPQSPQLFKQLLMVSGFERYYQIVRCFRDEDLRADRQPEFTQLDIETSFLPPEALQSEMEEMISDIFRETIGYHVPTPFPRLTYQEAMDRYGTDKPDLRFGLELCDVTHIVKDSQFKVFAGAVQSGGQVKGINAKGCADFSRKDIDVLTDYLKPYGAKGLAWIAVKDSGMTGPIVKFFSEEERRRLADALEAETGDLLLFVADQADVVAESLGQLRLKLARDLDLIPEDTYAFAWITDFPLFTYDEEEGRYQAVHHPFTLPVEEDIEKLTTDPASVRAQAYDMVCNGYEIGGGSMRIYQRDVQEKMFAALGFTEEEAKRRFGFLLEAFEYGTPPHGGIAFGLDRIVMLLAKRHNLRDVIAFPKTQSASCLMTEAPGPVDDKQLEELHISVVPSTPFDD</sequence>
<dbReference type="NCBIfam" id="TIGR00459">
    <property type="entry name" value="aspS_bact"/>
    <property type="match status" value="1"/>
</dbReference>
<keyword evidence="6 8" id="KW-0648">Protein biosynthesis</keyword>
<dbReference type="HAMAP" id="MF_00044">
    <property type="entry name" value="Asp_tRNA_synth_type1"/>
    <property type="match status" value="1"/>
</dbReference>
<feature type="binding site" evidence="8">
    <location>
        <position position="493"/>
    </location>
    <ligand>
        <name>L-aspartate</name>
        <dbReference type="ChEBI" id="CHEBI:29991"/>
    </ligand>
</feature>
<feature type="region of interest" description="Aspartate" evidence="8">
    <location>
        <begin position="203"/>
        <end position="206"/>
    </location>
</feature>
<dbReference type="SUPFAM" id="SSF50249">
    <property type="entry name" value="Nucleic acid-binding proteins"/>
    <property type="match status" value="1"/>
</dbReference>
<evidence type="ECO:0000313" key="10">
    <source>
        <dbReference type="EMBL" id="AQS55236.1"/>
    </source>
</evidence>
<evidence type="ECO:0000256" key="7">
    <source>
        <dbReference type="ARBA" id="ARBA00023146"/>
    </source>
</evidence>
<dbReference type="RefSeq" id="WP_077719053.1">
    <property type="nucleotide sequence ID" value="NZ_CP019699.1"/>
</dbReference>
<dbReference type="GO" id="GO:0006422">
    <property type="term" value="P:aspartyl-tRNA aminoacylation"/>
    <property type="evidence" value="ECO:0007669"/>
    <property type="project" value="UniProtKB-UniRule"/>
</dbReference>
<comment type="caution">
    <text evidence="8">Lacks conserved residue(s) required for the propagation of feature annotation.</text>
</comment>
<dbReference type="PANTHER" id="PTHR22594">
    <property type="entry name" value="ASPARTYL/LYSYL-TRNA SYNTHETASE"/>
    <property type="match status" value="1"/>
</dbReference>
<dbReference type="GO" id="GO:0004815">
    <property type="term" value="F:aspartate-tRNA ligase activity"/>
    <property type="evidence" value="ECO:0007669"/>
    <property type="project" value="UniProtKB-UniRule"/>
</dbReference>
<dbReference type="GO" id="GO:0005524">
    <property type="term" value="F:ATP binding"/>
    <property type="evidence" value="ECO:0007669"/>
    <property type="project" value="UniProtKB-UniRule"/>
</dbReference>
<comment type="function">
    <text evidence="8">Catalyzes the attachment of L-aspartate to tRNA(Asp) in a two-step reaction: L-aspartate is first activated by ATP to form Asp-AMP and then transferred to the acceptor end of tRNA(Asp).</text>
</comment>
<dbReference type="GO" id="GO:0016740">
    <property type="term" value="F:transferase activity"/>
    <property type="evidence" value="ECO:0007669"/>
    <property type="project" value="UniProtKB-ARBA"/>
</dbReference>
<dbReference type="InterPro" id="IPR004364">
    <property type="entry name" value="Aa-tRNA-synt_II"/>
</dbReference>
<feature type="domain" description="Aminoacyl-transfer RNA synthetases class-II family profile" evidence="9">
    <location>
        <begin position="146"/>
        <end position="559"/>
    </location>
</feature>
<feature type="binding site" evidence="8">
    <location>
        <position position="486"/>
    </location>
    <ligand>
        <name>ATP</name>
        <dbReference type="ChEBI" id="CHEBI:30616"/>
    </ligand>
</feature>
<dbReference type="SUPFAM" id="SSF55681">
    <property type="entry name" value="Class II aaRS and biotin synthetases"/>
    <property type="match status" value="1"/>
</dbReference>
<dbReference type="Pfam" id="PF02938">
    <property type="entry name" value="GAD"/>
    <property type="match status" value="1"/>
</dbReference>
<dbReference type="InterPro" id="IPR004365">
    <property type="entry name" value="NA-bd_OB_tRNA"/>
</dbReference>
<dbReference type="Pfam" id="PF00152">
    <property type="entry name" value="tRNA-synt_2"/>
    <property type="match status" value="1"/>
</dbReference>
<accession>A0A1U9K5D2</accession>
<evidence type="ECO:0000256" key="3">
    <source>
        <dbReference type="ARBA" id="ARBA00022598"/>
    </source>
</evidence>
<dbReference type="InterPro" id="IPR004115">
    <property type="entry name" value="GAD-like_sf"/>
</dbReference>
<evidence type="ECO:0000256" key="5">
    <source>
        <dbReference type="ARBA" id="ARBA00022840"/>
    </source>
</evidence>
<evidence type="ECO:0000256" key="8">
    <source>
        <dbReference type="HAMAP-Rule" id="MF_00044"/>
    </source>
</evidence>
<feature type="binding site" evidence="8">
    <location>
        <position position="234"/>
    </location>
    <ligand>
        <name>ATP</name>
        <dbReference type="ChEBI" id="CHEBI:30616"/>
    </ligand>
</feature>
<dbReference type="GO" id="GO:0140096">
    <property type="term" value="F:catalytic activity, acting on a protein"/>
    <property type="evidence" value="ECO:0007669"/>
    <property type="project" value="UniProtKB-ARBA"/>
</dbReference>
<dbReference type="PROSITE" id="PS50862">
    <property type="entry name" value="AA_TRNA_LIGASE_II"/>
    <property type="match status" value="1"/>
</dbReference>